<dbReference type="PROSITE" id="PS50808">
    <property type="entry name" value="ZF_BED"/>
    <property type="match status" value="1"/>
</dbReference>
<dbReference type="InterPro" id="IPR003656">
    <property type="entry name" value="Znf_BED"/>
</dbReference>
<feature type="region of interest" description="Disordered" evidence="5">
    <location>
        <begin position="51"/>
        <end position="110"/>
    </location>
</feature>
<evidence type="ECO:0000256" key="3">
    <source>
        <dbReference type="ARBA" id="ARBA00022833"/>
    </source>
</evidence>
<evidence type="ECO:0000256" key="5">
    <source>
        <dbReference type="SAM" id="MobiDB-lite"/>
    </source>
</evidence>
<gene>
    <name evidence="7" type="ORF">g.54282</name>
</gene>
<evidence type="ECO:0000256" key="2">
    <source>
        <dbReference type="ARBA" id="ARBA00022771"/>
    </source>
</evidence>
<keyword evidence="3" id="KW-0862">Zinc</keyword>
<dbReference type="Pfam" id="PF02892">
    <property type="entry name" value="zf-BED"/>
    <property type="match status" value="1"/>
</dbReference>
<sequence>MPPKRSIVWEHFERRDEGTVLCRICRKNLKCTNNTSNMRLHLKSKHPSVLLTETSLGESDHTAGSSTAPEMTQSDQNVSLASATARNCMDTDTVSNIEMPSLSTLSEPPK</sequence>
<dbReference type="AlphaFoldDB" id="A0A1B6M464"/>
<dbReference type="SUPFAM" id="SSF57667">
    <property type="entry name" value="beta-beta-alpha zinc fingers"/>
    <property type="match status" value="1"/>
</dbReference>
<evidence type="ECO:0000256" key="1">
    <source>
        <dbReference type="ARBA" id="ARBA00022723"/>
    </source>
</evidence>
<evidence type="ECO:0000313" key="7">
    <source>
        <dbReference type="EMBL" id="JAT30715.1"/>
    </source>
</evidence>
<keyword evidence="2 4" id="KW-0863">Zinc-finger</keyword>
<dbReference type="InterPro" id="IPR036236">
    <property type="entry name" value="Znf_C2H2_sf"/>
</dbReference>
<protein>
    <recommendedName>
        <fullName evidence="6">BED-type domain-containing protein</fullName>
    </recommendedName>
</protein>
<proteinExistence type="predicted"/>
<feature type="domain" description="BED-type" evidence="6">
    <location>
        <begin position="3"/>
        <end position="53"/>
    </location>
</feature>
<dbReference type="SMART" id="SM00614">
    <property type="entry name" value="ZnF_BED"/>
    <property type="match status" value="1"/>
</dbReference>
<evidence type="ECO:0000259" key="6">
    <source>
        <dbReference type="PROSITE" id="PS50808"/>
    </source>
</evidence>
<organism evidence="7">
    <name type="scientific">Graphocephala atropunctata</name>
    <dbReference type="NCBI Taxonomy" id="36148"/>
    <lineage>
        <taxon>Eukaryota</taxon>
        <taxon>Metazoa</taxon>
        <taxon>Ecdysozoa</taxon>
        <taxon>Arthropoda</taxon>
        <taxon>Hexapoda</taxon>
        <taxon>Insecta</taxon>
        <taxon>Pterygota</taxon>
        <taxon>Neoptera</taxon>
        <taxon>Paraneoptera</taxon>
        <taxon>Hemiptera</taxon>
        <taxon>Auchenorrhyncha</taxon>
        <taxon>Membracoidea</taxon>
        <taxon>Cicadellidae</taxon>
        <taxon>Cicadellinae</taxon>
        <taxon>Cicadellini</taxon>
        <taxon>Graphocephala</taxon>
    </lineage>
</organism>
<feature type="non-terminal residue" evidence="7">
    <location>
        <position position="110"/>
    </location>
</feature>
<evidence type="ECO:0000256" key="4">
    <source>
        <dbReference type="PROSITE-ProRule" id="PRU00027"/>
    </source>
</evidence>
<dbReference type="GO" id="GO:0008270">
    <property type="term" value="F:zinc ion binding"/>
    <property type="evidence" value="ECO:0007669"/>
    <property type="project" value="UniProtKB-KW"/>
</dbReference>
<name>A0A1B6M464_9HEMI</name>
<dbReference type="EMBL" id="GEBQ01009262">
    <property type="protein sequence ID" value="JAT30715.1"/>
    <property type="molecule type" value="Transcribed_RNA"/>
</dbReference>
<accession>A0A1B6M464</accession>
<dbReference type="GO" id="GO:0003677">
    <property type="term" value="F:DNA binding"/>
    <property type="evidence" value="ECO:0007669"/>
    <property type="project" value="InterPro"/>
</dbReference>
<keyword evidence="1" id="KW-0479">Metal-binding</keyword>
<reference evidence="7" key="1">
    <citation type="submission" date="2015-11" db="EMBL/GenBank/DDBJ databases">
        <title>De novo transcriptome assembly of four potential Pierce s Disease insect vectors from Arizona vineyards.</title>
        <authorList>
            <person name="Tassone E.E."/>
        </authorList>
    </citation>
    <scope>NUCLEOTIDE SEQUENCE</scope>
</reference>